<dbReference type="GO" id="GO:0016485">
    <property type="term" value="P:protein processing"/>
    <property type="evidence" value="ECO:0007669"/>
    <property type="project" value="InterPro"/>
</dbReference>
<keyword evidence="9" id="KW-1185">Reference proteome</keyword>
<dbReference type="PANTHER" id="PTHR30302:SF1">
    <property type="entry name" value="HYDROGENASE 2 MATURATION PROTEASE"/>
    <property type="match status" value="1"/>
</dbReference>
<dbReference type="PRINTS" id="PR00446">
    <property type="entry name" value="HYDRGNUPTAKE"/>
</dbReference>
<evidence type="ECO:0000256" key="6">
    <source>
        <dbReference type="ARBA" id="ARBA00022801"/>
    </source>
</evidence>
<reference evidence="8 9" key="1">
    <citation type="submission" date="2018-04" db="EMBL/GenBank/DDBJ databases">
        <title>Novel Campyloabacter and Helicobacter Species and Strains.</title>
        <authorList>
            <person name="Mannion A.J."/>
            <person name="Shen Z."/>
            <person name="Fox J.G."/>
        </authorList>
    </citation>
    <scope>NUCLEOTIDE SEQUENCE [LARGE SCALE GENOMIC DNA]</scope>
    <source>
        <strain evidence="8 9">MIT 12-6600</strain>
    </source>
</reference>
<gene>
    <name evidence="8" type="ORF">CQA54_04830</name>
</gene>
<keyword evidence="4 7" id="KW-0479">Metal-binding</keyword>
<dbReference type="Gene3D" id="3.40.50.1450">
    <property type="entry name" value="HybD-like"/>
    <property type="match status" value="1"/>
</dbReference>
<evidence type="ECO:0000256" key="3">
    <source>
        <dbReference type="ARBA" id="ARBA00022670"/>
    </source>
</evidence>
<feature type="binding site" evidence="7">
    <location>
        <position position="69"/>
    </location>
    <ligand>
        <name>Ni(2+)</name>
        <dbReference type="ChEBI" id="CHEBI:49786"/>
    </ligand>
</feature>
<feature type="binding site" evidence="7">
    <location>
        <position position="16"/>
    </location>
    <ligand>
        <name>Ni(2+)</name>
        <dbReference type="ChEBI" id="CHEBI:49786"/>
    </ligand>
</feature>
<dbReference type="RefSeq" id="WP_115571019.1">
    <property type="nucleotide sequence ID" value="NZ_NXLT01000003.1"/>
</dbReference>
<dbReference type="PANTHER" id="PTHR30302">
    <property type="entry name" value="HYDROGENASE 1 MATURATION PROTEASE"/>
    <property type="match status" value="1"/>
</dbReference>
<dbReference type="InterPro" id="IPR023430">
    <property type="entry name" value="Pept_HybD-like_dom_sf"/>
</dbReference>
<evidence type="ECO:0000256" key="1">
    <source>
        <dbReference type="ARBA" id="ARBA00006814"/>
    </source>
</evidence>
<name>A0A3D8IRU2_9HELI</name>
<keyword evidence="5" id="KW-0064">Aspartyl protease</keyword>
<comment type="caution">
    <text evidence="8">The sequence shown here is derived from an EMBL/GenBank/DDBJ whole genome shotgun (WGS) entry which is preliminary data.</text>
</comment>
<evidence type="ECO:0000256" key="7">
    <source>
        <dbReference type="PIRSR" id="PIRSR604419-1"/>
    </source>
</evidence>
<dbReference type="NCBIfam" id="TIGR00072">
    <property type="entry name" value="hydrog_prot"/>
    <property type="match status" value="1"/>
</dbReference>
<keyword evidence="2 7" id="KW-0533">Nickel</keyword>
<keyword evidence="3" id="KW-0645">Protease</keyword>
<evidence type="ECO:0000256" key="2">
    <source>
        <dbReference type="ARBA" id="ARBA00022596"/>
    </source>
</evidence>
<dbReference type="CDD" id="cd06062">
    <property type="entry name" value="H2MP_MemB-H2up"/>
    <property type="match status" value="1"/>
</dbReference>
<feature type="binding site" evidence="7">
    <location>
        <position position="100"/>
    </location>
    <ligand>
        <name>Ni(2+)</name>
        <dbReference type="ChEBI" id="CHEBI:49786"/>
    </ligand>
</feature>
<sequence>MKILILGIGNILFGDEGIGVHLSNYLKVNYTFTPSDPSNPVEVEIVDGGTLAQMLIPLITSYNKVLILDCVSVDGAEIGDVYAFDFDDVPNIITWAGSAHEVEMLQTLRLVEINGDLPPVHIIGIVPEVIGEDTAFDLSPNVKEGAKLMESQAIAYLAKNGVCATKTNNRDLQEIANLSFRGF</sequence>
<dbReference type="InterPro" id="IPR004419">
    <property type="entry name" value="Pept_A31_hyd_express"/>
</dbReference>
<dbReference type="GO" id="GO:0046872">
    <property type="term" value="F:metal ion binding"/>
    <property type="evidence" value="ECO:0007669"/>
    <property type="project" value="UniProtKB-KW"/>
</dbReference>
<dbReference type="AlphaFoldDB" id="A0A3D8IRU2"/>
<proteinExistence type="inferred from homology"/>
<comment type="similarity">
    <text evidence="1">Belongs to the peptidase A31 family.</text>
</comment>
<dbReference type="FunFam" id="3.40.50.1450:FF:000005">
    <property type="entry name" value="Hydrogenase maturation protease HycI"/>
    <property type="match status" value="1"/>
</dbReference>
<dbReference type="OrthoDB" id="9792731at2"/>
<accession>A0A3D8IRU2</accession>
<dbReference type="GO" id="GO:0008047">
    <property type="term" value="F:enzyme activator activity"/>
    <property type="evidence" value="ECO:0007669"/>
    <property type="project" value="InterPro"/>
</dbReference>
<evidence type="ECO:0000313" key="8">
    <source>
        <dbReference type="EMBL" id="RDU67301.1"/>
    </source>
</evidence>
<dbReference type="InterPro" id="IPR000671">
    <property type="entry name" value="Peptidase_A31"/>
</dbReference>
<dbReference type="EMBL" id="NXLT01000003">
    <property type="protein sequence ID" value="RDU67301.1"/>
    <property type="molecule type" value="Genomic_DNA"/>
</dbReference>
<organism evidence="8 9">
    <name type="scientific">Helicobacter equorum</name>
    <dbReference type="NCBI Taxonomy" id="361872"/>
    <lineage>
        <taxon>Bacteria</taxon>
        <taxon>Pseudomonadati</taxon>
        <taxon>Campylobacterota</taxon>
        <taxon>Epsilonproteobacteria</taxon>
        <taxon>Campylobacterales</taxon>
        <taxon>Helicobacteraceae</taxon>
        <taxon>Helicobacter</taxon>
    </lineage>
</organism>
<evidence type="ECO:0000313" key="9">
    <source>
        <dbReference type="Proteomes" id="UP000256514"/>
    </source>
</evidence>
<dbReference type="Proteomes" id="UP000256514">
    <property type="component" value="Unassembled WGS sequence"/>
</dbReference>
<dbReference type="NCBIfam" id="TIGR00140">
    <property type="entry name" value="hupD"/>
    <property type="match status" value="1"/>
</dbReference>
<evidence type="ECO:0000256" key="5">
    <source>
        <dbReference type="ARBA" id="ARBA00022750"/>
    </source>
</evidence>
<dbReference type="SUPFAM" id="SSF53163">
    <property type="entry name" value="HybD-like"/>
    <property type="match status" value="1"/>
</dbReference>
<evidence type="ECO:0000256" key="4">
    <source>
        <dbReference type="ARBA" id="ARBA00022723"/>
    </source>
</evidence>
<dbReference type="GO" id="GO:0004190">
    <property type="term" value="F:aspartic-type endopeptidase activity"/>
    <property type="evidence" value="ECO:0007669"/>
    <property type="project" value="UniProtKB-KW"/>
</dbReference>
<dbReference type="Pfam" id="PF01750">
    <property type="entry name" value="HycI"/>
    <property type="match status" value="1"/>
</dbReference>
<keyword evidence="6" id="KW-0378">Hydrolase</keyword>
<protein>
    <submittedName>
        <fullName evidence="8">Hydrogenase expression/formation protein</fullName>
    </submittedName>
</protein>